<evidence type="ECO:0000256" key="5">
    <source>
        <dbReference type="SAM" id="Phobius"/>
    </source>
</evidence>
<comment type="subcellular location">
    <subcellularLocation>
        <location evidence="1">Membrane</location>
        <topology evidence="1">Multi-pass membrane protein</topology>
    </subcellularLocation>
</comment>
<dbReference type="NCBIfam" id="NF003818">
    <property type="entry name" value="PRK05409.1"/>
    <property type="match status" value="1"/>
</dbReference>
<name>A0A9W6C1N1_9CHLO</name>
<keyword evidence="2 5" id="KW-0812">Transmembrane</keyword>
<keyword evidence="3 5" id="KW-1133">Transmembrane helix</keyword>
<proteinExistence type="inferred from homology"/>
<feature type="domain" description="Putative DNA-binding" evidence="6">
    <location>
        <begin position="280"/>
        <end position="364"/>
    </location>
</feature>
<sequence length="627" mass="67579">MSRLPATPGVGFKPQHFAAIRQDARPVGFFEVHAENYLGAGGLPHAQLTALRADFPLSLHGVGLSIGSPHGLDRDHLARLRALCDRYQPDSFSEHLAWSSHGAEYLNDLLPLPYTPQTLALIIDHVDQVQTALARPILLENPATYLLFQQSEIPETQFLQAIAQATGCGLLLDVNNLYVSAVNHRRDPWAWLDAFPLDLVQEIHLGGHATEDLPSGLLLIDDHGSAVADPVWALYAKVIARQGPLATLVEWDNDLPDWPILAAEAARADAILRHHAHFTTAFDVALRGGPLPPGVTGPEAERRFAVYRNNVAVGLSAALAQRFPVIRRLVGADYFAALAASFVATDRPRSPVMAEWGAGFAAFLADFPPLAAWPWIADVARIEHARGLAFHAADAVPVRPDRLTRADPALLRLGLHPSVIVLPLRHAGVAVWAMNQPGATPGPVPAGPQIALILRDPSWGVPVTAISPADAAMIAALPAGTLTQAARAARAVQADHDPQPLLLHLMRSGSLTDQETSGRTKVDGLSIKDSTWFLFEHEYALPVIPSDWAAVAATLAEHLLPVLLILGLMTRLSALALLAMTATIQIFVYPSAWITHGLWAAAFLALIAHGPGRWSLDHVLQTRRVPA</sequence>
<dbReference type="Pfam" id="PF09836">
    <property type="entry name" value="DUF2063"/>
    <property type="match status" value="1"/>
</dbReference>
<dbReference type="GO" id="GO:0016020">
    <property type="term" value="C:membrane"/>
    <property type="evidence" value="ECO:0007669"/>
    <property type="project" value="UniProtKB-SubCell"/>
</dbReference>
<organism evidence="7 8">
    <name type="scientific">Pleodorina starrii</name>
    <dbReference type="NCBI Taxonomy" id="330485"/>
    <lineage>
        <taxon>Eukaryota</taxon>
        <taxon>Viridiplantae</taxon>
        <taxon>Chlorophyta</taxon>
        <taxon>core chlorophytes</taxon>
        <taxon>Chlorophyceae</taxon>
        <taxon>CS clade</taxon>
        <taxon>Chlamydomonadales</taxon>
        <taxon>Volvocaceae</taxon>
        <taxon>Pleodorina</taxon>
    </lineage>
</organism>
<dbReference type="InterPro" id="IPR032808">
    <property type="entry name" value="DoxX"/>
</dbReference>
<dbReference type="PANTHER" id="PTHR42194">
    <property type="entry name" value="UPF0276 PROTEIN HI_1600"/>
    <property type="match status" value="1"/>
</dbReference>
<dbReference type="AlphaFoldDB" id="A0A9W6C1N1"/>
<dbReference type="Gene3D" id="1.10.150.690">
    <property type="entry name" value="DUF2063"/>
    <property type="match status" value="1"/>
</dbReference>
<feature type="transmembrane region" description="Helical" evidence="5">
    <location>
        <begin position="559"/>
        <end position="579"/>
    </location>
</feature>
<dbReference type="Gene3D" id="3.20.20.150">
    <property type="entry name" value="Divalent-metal-dependent TIM barrel enzymes"/>
    <property type="match status" value="1"/>
</dbReference>
<evidence type="ECO:0000256" key="3">
    <source>
        <dbReference type="ARBA" id="ARBA00022989"/>
    </source>
</evidence>
<evidence type="ECO:0000256" key="4">
    <source>
        <dbReference type="ARBA" id="ARBA00023136"/>
    </source>
</evidence>
<dbReference type="InterPro" id="IPR018640">
    <property type="entry name" value="DUF2063"/>
</dbReference>
<dbReference type="Pfam" id="PF07681">
    <property type="entry name" value="DoxX"/>
    <property type="match status" value="1"/>
</dbReference>
<dbReference type="EMBL" id="BRXU01000058">
    <property type="protein sequence ID" value="GLC62134.1"/>
    <property type="molecule type" value="Genomic_DNA"/>
</dbReference>
<evidence type="ECO:0000259" key="6">
    <source>
        <dbReference type="Pfam" id="PF09836"/>
    </source>
</evidence>
<evidence type="ECO:0000313" key="8">
    <source>
        <dbReference type="Proteomes" id="UP001165080"/>
    </source>
</evidence>
<evidence type="ECO:0000256" key="2">
    <source>
        <dbReference type="ARBA" id="ARBA00022692"/>
    </source>
</evidence>
<dbReference type="Pfam" id="PF05114">
    <property type="entry name" value="MbnB_TglH_ChrH"/>
    <property type="match status" value="1"/>
</dbReference>
<comment type="caution">
    <text evidence="7">The sequence shown here is derived from an EMBL/GenBank/DDBJ whole genome shotgun (WGS) entry which is preliminary data.</text>
</comment>
<dbReference type="InterPro" id="IPR044922">
    <property type="entry name" value="DUF2063_N_sf"/>
</dbReference>
<dbReference type="PANTHER" id="PTHR42194:SF1">
    <property type="entry name" value="UPF0276 PROTEIN HI_1600"/>
    <property type="match status" value="1"/>
</dbReference>
<accession>A0A9W6C1N1</accession>
<keyword evidence="8" id="KW-1185">Reference proteome</keyword>
<keyword evidence="4 5" id="KW-0472">Membrane</keyword>
<reference evidence="7 8" key="1">
    <citation type="journal article" date="2023" name="Commun. Biol.">
        <title>Reorganization of the ancestral sex-determining regions during the evolution of trioecy in Pleodorina starrii.</title>
        <authorList>
            <person name="Takahashi K."/>
            <person name="Suzuki S."/>
            <person name="Kawai-Toyooka H."/>
            <person name="Yamamoto K."/>
            <person name="Hamaji T."/>
            <person name="Ootsuki R."/>
            <person name="Yamaguchi H."/>
            <person name="Kawachi M."/>
            <person name="Higashiyama T."/>
            <person name="Nozaki H."/>
        </authorList>
    </citation>
    <scope>NUCLEOTIDE SEQUENCE [LARGE SCALE GENOMIC DNA]</scope>
    <source>
        <strain evidence="7 8">NIES-4479</strain>
    </source>
</reference>
<dbReference type="InterPro" id="IPR007801">
    <property type="entry name" value="MbnB/TglH/ChrH"/>
</dbReference>
<dbReference type="Proteomes" id="UP001165080">
    <property type="component" value="Unassembled WGS sequence"/>
</dbReference>
<gene>
    <name evidence="7" type="primary">PLESTB003140</name>
    <name evidence="7" type="ORF">PLESTB_001844300</name>
</gene>
<evidence type="ECO:0000256" key="1">
    <source>
        <dbReference type="ARBA" id="ARBA00004141"/>
    </source>
</evidence>
<dbReference type="HAMAP" id="MF_00697">
    <property type="entry name" value="UPF0276"/>
    <property type="match status" value="1"/>
</dbReference>
<feature type="transmembrane region" description="Helical" evidence="5">
    <location>
        <begin position="586"/>
        <end position="608"/>
    </location>
</feature>
<evidence type="ECO:0000313" key="7">
    <source>
        <dbReference type="EMBL" id="GLC62134.1"/>
    </source>
</evidence>
<protein>
    <recommendedName>
        <fullName evidence="6">Putative DNA-binding domain-containing protein</fullName>
    </recommendedName>
</protein>